<sequence>MAQTLASALKPLPNFTYTKTTGRTTRSGKSQSTTAIVKSVSRGRSFRPKYTPRNIIIENDWDNVDVPDTWPSHLIWPHDIHRAFTYDLRARTQRPKAKSAPANSSKTGPSKAGKSGTSSPNEAKLQKSFPCHATNCPKPKSNPPNPEDQCTCTIAPWDTRNTFAWFNANVSLVDLGPGFGIGTIAQTPFPKGTMLGEYTGLLVPDSFAKPEARYLFDLIGNAPETIAYIDSLRAGNWTRFINHSCRPNTQFELVRVGREVRVCVHVVRNIEAGEEVTIGYGKTYWGTMAESGIFCGCGEKRCRFKRKDEGEEGGEEE</sequence>
<dbReference type="InterPro" id="IPR043550">
    <property type="entry name" value="EHMT1/EHMT2"/>
</dbReference>
<evidence type="ECO:0000313" key="4">
    <source>
        <dbReference type="Proteomes" id="UP000813461"/>
    </source>
</evidence>
<reference evidence="3" key="1">
    <citation type="journal article" date="2021" name="Nat. Commun.">
        <title>Genetic determinants of endophytism in the Arabidopsis root mycobiome.</title>
        <authorList>
            <person name="Mesny F."/>
            <person name="Miyauchi S."/>
            <person name="Thiergart T."/>
            <person name="Pickel B."/>
            <person name="Atanasova L."/>
            <person name="Karlsson M."/>
            <person name="Huettel B."/>
            <person name="Barry K.W."/>
            <person name="Haridas S."/>
            <person name="Chen C."/>
            <person name="Bauer D."/>
            <person name="Andreopoulos W."/>
            <person name="Pangilinan J."/>
            <person name="LaButti K."/>
            <person name="Riley R."/>
            <person name="Lipzen A."/>
            <person name="Clum A."/>
            <person name="Drula E."/>
            <person name="Henrissat B."/>
            <person name="Kohler A."/>
            <person name="Grigoriev I.V."/>
            <person name="Martin F.M."/>
            <person name="Hacquard S."/>
        </authorList>
    </citation>
    <scope>NUCLEOTIDE SEQUENCE</scope>
    <source>
        <strain evidence="3">MPI-SDFR-AT-0120</strain>
    </source>
</reference>
<dbReference type="EMBL" id="JAGMVJ010000008">
    <property type="protein sequence ID" value="KAH7088464.1"/>
    <property type="molecule type" value="Genomic_DNA"/>
</dbReference>
<evidence type="ECO:0000256" key="1">
    <source>
        <dbReference type="SAM" id="MobiDB-lite"/>
    </source>
</evidence>
<evidence type="ECO:0000313" key="3">
    <source>
        <dbReference type="EMBL" id="KAH7088464.1"/>
    </source>
</evidence>
<proteinExistence type="predicted"/>
<comment type="caution">
    <text evidence="3">The sequence shown here is derived from an EMBL/GenBank/DDBJ whole genome shotgun (WGS) entry which is preliminary data.</text>
</comment>
<gene>
    <name evidence="3" type="ORF">FB567DRAFT_620856</name>
</gene>
<dbReference type="InterPro" id="IPR001214">
    <property type="entry name" value="SET_dom"/>
</dbReference>
<dbReference type="SMART" id="SM00317">
    <property type="entry name" value="SET"/>
    <property type="match status" value="1"/>
</dbReference>
<dbReference type="InterPro" id="IPR046341">
    <property type="entry name" value="SET_dom_sf"/>
</dbReference>
<accession>A0A8K0VZA0</accession>
<dbReference type="GO" id="GO:0046974">
    <property type="term" value="F:histone H3K9 methyltransferase activity"/>
    <property type="evidence" value="ECO:0007669"/>
    <property type="project" value="TreeGrafter"/>
</dbReference>
<dbReference type="PROSITE" id="PS50280">
    <property type="entry name" value="SET"/>
    <property type="match status" value="1"/>
</dbReference>
<dbReference type="OrthoDB" id="308383at2759"/>
<keyword evidence="4" id="KW-1185">Reference proteome</keyword>
<dbReference type="Pfam" id="PF00856">
    <property type="entry name" value="SET"/>
    <property type="match status" value="1"/>
</dbReference>
<dbReference type="GO" id="GO:0000785">
    <property type="term" value="C:chromatin"/>
    <property type="evidence" value="ECO:0007669"/>
    <property type="project" value="TreeGrafter"/>
</dbReference>
<dbReference type="PANTHER" id="PTHR46307">
    <property type="entry name" value="G9A, ISOFORM B"/>
    <property type="match status" value="1"/>
</dbReference>
<dbReference type="SUPFAM" id="SSF82199">
    <property type="entry name" value="SET domain"/>
    <property type="match status" value="1"/>
</dbReference>
<evidence type="ECO:0000259" key="2">
    <source>
        <dbReference type="PROSITE" id="PS50280"/>
    </source>
</evidence>
<protein>
    <recommendedName>
        <fullName evidence="2">SET domain-containing protein</fullName>
    </recommendedName>
</protein>
<feature type="domain" description="SET" evidence="2">
    <location>
        <begin position="168"/>
        <end position="281"/>
    </location>
</feature>
<dbReference type="GO" id="GO:0000122">
    <property type="term" value="P:negative regulation of transcription by RNA polymerase II"/>
    <property type="evidence" value="ECO:0007669"/>
    <property type="project" value="TreeGrafter"/>
</dbReference>
<dbReference type="Gene3D" id="2.170.270.10">
    <property type="entry name" value="SET domain"/>
    <property type="match status" value="1"/>
</dbReference>
<name>A0A8K0VZA0_9PLEO</name>
<dbReference type="PANTHER" id="PTHR46307:SF4">
    <property type="entry name" value="G9A, ISOFORM B"/>
    <property type="match status" value="1"/>
</dbReference>
<dbReference type="GO" id="GO:0005634">
    <property type="term" value="C:nucleus"/>
    <property type="evidence" value="ECO:0007669"/>
    <property type="project" value="TreeGrafter"/>
</dbReference>
<organism evidence="3 4">
    <name type="scientific">Paraphoma chrysanthemicola</name>
    <dbReference type="NCBI Taxonomy" id="798071"/>
    <lineage>
        <taxon>Eukaryota</taxon>
        <taxon>Fungi</taxon>
        <taxon>Dikarya</taxon>
        <taxon>Ascomycota</taxon>
        <taxon>Pezizomycotina</taxon>
        <taxon>Dothideomycetes</taxon>
        <taxon>Pleosporomycetidae</taxon>
        <taxon>Pleosporales</taxon>
        <taxon>Pleosporineae</taxon>
        <taxon>Phaeosphaeriaceae</taxon>
        <taxon>Paraphoma</taxon>
    </lineage>
</organism>
<dbReference type="AlphaFoldDB" id="A0A8K0VZA0"/>
<dbReference type="Proteomes" id="UP000813461">
    <property type="component" value="Unassembled WGS sequence"/>
</dbReference>
<feature type="region of interest" description="Disordered" evidence="1">
    <location>
        <begin position="91"/>
        <end position="124"/>
    </location>
</feature>